<reference evidence="1" key="2">
    <citation type="submission" date="2023-05" db="EMBL/GenBank/DDBJ databases">
        <authorList>
            <consortium name="Lawrence Berkeley National Laboratory"/>
            <person name="Steindorff A."/>
            <person name="Hensen N."/>
            <person name="Bonometti L."/>
            <person name="Westerberg I."/>
            <person name="Brannstrom I.O."/>
            <person name="Guillou S."/>
            <person name="Cros-Aarteil S."/>
            <person name="Calhoun S."/>
            <person name="Haridas S."/>
            <person name="Kuo A."/>
            <person name="Mondo S."/>
            <person name="Pangilinan J."/>
            <person name="Riley R."/>
            <person name="Labutti K."/>
            <person name="Andreopoulos B."/>
            <person name="Lipzen A."/>
            <person name="Chen C."/>
            <person name="Yanf M."/>
            <person name="Daum C."/>
            <person name="Ng V."/>
            <person name="Clum A."/>
            <person name="Ohm R."/>
            <person name="Martin F."/>
            <person name="Silar P."/>
            <person name="Natvig D."/>
            <person name="Lalanne C."/>
            <person name="Gautier V."/>
            <person name="Ament-Velasquez S.L."/>
            <person name="Kruys A."/>
            <person name="Hutchinson M.I."/>
            <person name="Powell A.J."/>
            <person name="Barry K."/>
            <person name="Miller A.N."/>
            <person name="Grigoriev I.V."/>
            <person name="Debuchy R."/>
            <person name="Gladieux P."/>
            <person name="Thoren M.H."/>
            <person name="Johannesson H."/>
        </authorList>
    </citation>
    <scope>NUCLEOTIDE SEQUENCE</scope>
    <source>
        <strain evidence="1">PSN293</strain>
    </source>
</reference>
<keyword evidence="2" id="KW-1185">Reference proteome</keyword>
<organism evidence="1 2">
    <name type="scientific">Rhypophila decipiens</name>
    <dbReference type="NCBI Taxonomy" id="261697"/>
    <lineage>
        <taxon>Eukaryota</taxon>
        <taxon>Fungi</taxon>
        <taxon>Dikarya</taxon>
        <taxon>Ascomycota</taxon>
        <taxon>Pezizomycotina</taxon>
        <taxon>Sordariomycetes</taxon>
        <taxon>Sordariomycetidae</taxon>
        <taxon>Sordariales</taxon>
        <taxon>Naviculisporaceae</taxon>
        <taxon>Rhypophila</taxon>
    </lineage>
</organism>
<comment type="caution">
    <text evidence="1">The sequence shown here is derived from an EMBL/GenBank/DDBJ whole genome shotgun (WGS) entry which is preliminary data.</text>
</comment>
<reference evidence="1" key="1">
    <citation type="journal article" date="2023" name="Mol. Phylogenet. Evol.">
        <title>Genome-scale phylogeny and comparative genomics of the fungal order Sordariales.</title>
        <authorList>
            <person name="Hensen N."/>
            <person name="Bonometti L."/>
            <person name="Westerberg I."/>
            <person name="Brannstrom I.O."/>
            <person name="Guillou S."/>
            <person name="Cros-Aarteil S."/>
            <person name="Calhoun S."/>
            <person name="Haridas S."/>
            <person name="Kuo A."/>
            <person name="Mondo S."/>
            <person name="Pangilinan J."/>
            <person name="Riley R."/>
            <person name="LaButti K."/>
            <person name="Andreopoulos B."/>
            <person name="Lipzen A."/>
            <person name="Chen C."/>
            <person name="Yan M."/>
            <person name="Daum C."/>
            <person name="Ng V."/>
            <person name="Clum A."/>
            <person name="Steindorff A."/>
            <person name="Ohm R.A."/>
            <person name="Martin F."/>
            <person name="Silar P."/>
            <person name="Natvig D.O."/>
            <person name="Lalanne C."/>
            <person name="Gautier V."/>
            <person name="Ament-Velasquez S.L."/>
            <person name="Kruys A."/>
            <person name="Hutchinson M.I."/>
            <person name="Powell A.J."/>
            <person name="Barry K."/>
            <person name="Miller A.N."/>
            <person name="Grigoriev I.V."/>
            <person name="Debuchy R."/>
            <person name="Gladieux P."/>
            <person name="Hiltunen Thoren M."/>
            <person name="Johannesson H."/>
        </authorList>
    </citation>
    <scope>NUCLEOTIDE SEQUENCE</scope>
    <source>
        <strain evidence="1">PSN293</strain>
    </source>
</reference>
<name>A0AAN6XT94_9PEZI</name>
<dbReference type="EMBL" id="MU858483">
    <property type="protein sequence ID" value="KAK4206173.1"/>
    <property type="molecule type" value="Genomic_DNA"/>
</dbReference>
<sequence length="434" mass="49437">MDPLSLVVSLTEVLGLCAVAIEELKKFWNAGRDLRTLISRVGRAQRTIESILEVVREMKAAGFASLEFSLDSFVNPLKHVIRQILQQIKAFVSAEPGKLRPKFVQKLLWTLSRDKLGYLEKEMKDLEAGMANQVSALNLLATMKHLGIVRSNTLAVTSPAESELHDAFSDTATLAGSFVENPDGGEKDVVQIMRTWLGNLDTSKHDQEYVQLRARLSEAAKYGNWHDFFDLLEIGRRVYGESWVNAPRTKRREELQLISLWTPLHQAVYMGAPVDAVLRLLELGASKTLRTRWTEFPWPDMTPLELALHLGATSLLAEQGLLRPTIQQPVPHDTLKVLQDQFHELIKHDMNGKGGFRDEEWWLPELEMLLELEPRQWIWFPTEFSQAPRTEGYWYCLDGRDLLVRSENTTVNGNWEGYRITVAGTFEVEQAVMS</sequence>
<evidence type="ECO:0000313" key="2">
    <source>
        <dbReference type="Proteomes" id="UP001301769"/>
    </source>
</evidence>
<proteinExistence type="predicted"/>
<evidence type="ECO:0000313" key="1">
    <source>
        <dbReference type="EMBL" id="KAK4206173.1"/>
    </source>
</evidence>
<accession>A0AAN6XT94</accession>
<gene>
    <name evidence="1" type="ORF">QBC37DRAFT_393608</name>
</gene>
<protein>
    <submittedName>
        <fullName evidence="1">Uncharacterized protein</fullName>
    </submittedName>
</protein>
<dbReference type="Proteomes" id="UP001301769">
    <property type="component" value="Unassembled WGS sequence"/>
</dbReference>
<dbReference type="AlphaFoldDB" id="A0AAN6XT94"/>